<dbReference type="Gene3D" id="3.40.190.150">
    <property type="entry name" value="Bordetella uptake gene, domain 1"/>
    <property type="match status" value="1"/>
</dbReference>
<dbReference type="SUPFAM" id="SSF53850">
    <property type="entry name" value="Periplasmic binding protein-like II"/>
    <property type="match status" value="1"/>
</dbReference>
<dbReference type="Pfam" id="PF03401">
    <property type="entry name" value="TctC"/>
    <property type="match status" value="1"/>
</dbReference>
<evidence type="ECO:0000256" key="1">
    <source>
        <dbReference type="ARBA" id="ARBA00006987"/>
    </source>
</evidence>
<dbReference type="Gene3D" id="3.40.190.10">
    <property type="entry name" value="Periplasmic binding protein-like II"/>
    <property type="match status" value="1"/>
</dbReference>
<evidence type="ECO:0000256" key="2">
    <source>
        <dbReference type="SAM" id="SignalP"/>
    </source>
</evidence>
<sequence>MSGESPMSRRLFLASLPGLVAPLAAPALAQPAWPTRPVRMLCGFPPGGLPDVYARLLAERFQAALGAPVVVENRVGGGGTLANEMLARTDDGHTMLSTSISMTAGAALRAGRLNYDVMRDIAPVSGISVVANGLFVHASVPVNTVEEFVALAKARPGTFNCGSPGNGTSPHVTQEYFKLRTGVDMVHVPYAGTGPLMPAFLAGQVTVVIDNIPLYMSHVREGRLKLLAVSTPARWPSAPEVPTIAETVAPGFDVRAWFGLVAPMRTPEAVLERMNALAVAALNDPAVSARIRQGGAEPWPTSREEFAGFMRADMERWTEVVRLSGARVD</sequence>
<dbReference type="PANTHER" id="PTHR42928:SF5">
    <property type="entry name" value="BLR1237 PROTEIN"/>
    <property type="match status" value="1"/>
</dbReference>
<protein>
    <submittedName>
        <fullName evidence="3">Tripartite tricarboxylate transporter substrate binding protein</fullName>
    </submittedName>
</protein>
<feature type="signal peptide" evidence="2">
    <location>
        <begin position="1"/>
        <end position="29"/>
    </location>
</feature>
<comment type="similarity">
    <text evidence="1">Belongs to the UPF0065 (bug) family.</text>
</comment>
<dbReference type="PROSITE" id="PS51318">
    <property type="entry name" value="TAT"/>
    <property type="match status" value="1"/>
</dbReference>
<feature type="chain" id="PRO_5019473261" evidence="2">
    <location>
        <begin position="30"/>
        <end position="329"/>
    </location>
</feature>
<proteinExistence type="inferred from homology"/>
<dbReference type="AlphaFoldDB" id="A0A437MM50"/>
<evidence type="ECO:0000313" key="4">
    <source>
        <dbReference type="Proteomes" id="UP000282957"/>
    </source>
</evidence>
<dbReference type="InterPro" id="IPR042100">
    <property type="entry name" value="Bug_dom1"/>
</dbReference>
<comment type="caution">
    <text evidence="3">The sequence shown here is derived from an EMBL/GenBank/DDBJ whole genome shotgun (WGS) entry which is preliminary data.</text>
</comment>
<organism evidence="3 4">
    <name type="scientific">Rhodovarius crocodyli</name>
    <dbReference type="NCBI Taxonomy" id="1979269"/>
    <lineage>
        <taxon>Bacteria</taxon>
        <taxon>Pseudomonadati</taxon>
        <taxon>Pseudomonadota</taxon>
        <taxon>Alphaproteobacteria</taxon>
        <taxon>Acetobacterales</taxon>
        <taxon>Roseomonadaceae</taxon>
        <taxon>Rhodovarius</taxon>
    </lineage>
</organism>
<dbReference type="PANTHER" id="PTHR42928">
    <property type="entry name" value="TRICARBOXYLATE-BINDING PROTEIN"/>
    <property type="match status" value="1"/>
</dbReference>
<keyword evidence="2" id="KW-0732">Signal</keyword>
<name>A0A437MM50_9PROT</name>
<dbReference type="CDD" id="cd13578">
    <property type="entry name" value="PBP2_Bug27"/>
    <property type="match status" value="1"/>
</dbReference>
<dbReference type="InterPro" id="IPR005064">
    <property type="entry name" value="BUG"/>
</dbReference>
<evidence type="ECO:0000313" key="3">
    <source>
        <dbReference type="EMBL" id="RVT98738.1"/>
    </source>
</evidence>
<accession>A0A437MM50</accession>
<reference evidence="3 4" key="1">
    <citation type="submission" date="2019-01" db="EMBL/GenBank/DDBJ databases">
        <authorList>
            <person name="Chen W.-M."/>
        </authorList>
    </citation>
    <scope>NUCLEOTIDE SEQUENCE [LARGE SCALE GENOMIC DNA]</scope>
    <source>
        <strain evidence="3 4">CCP-6</strain>
    </source>
</reference>
<gene>
    <name evidence="3" type="ORF">EOD42_01095</name>
</gene>
<dbReference type="EMBL" id="SACL01000001">
    <property type="protein sequence ID" value="RVT98738.1"/>
    <property type="molecule type" value="Genomic_DNA"/>
</dbReference>
<dbReference type="OrthoDB" id="7252007at2"/>
<dbReference type="PIRSF" id="PIRSF017082">
    <property type="entry name" value="YflP"/>
    <property type="match status" value="1"/>
</dbReference>
<dbReference type="InterPro" id="IPR006311">
    <property type="entry name" value="TAT_signal"/>
</dbReference>
<dbReference type="Proteomes" id="UP000282957">
    <property type="component" value="Unassembled WGS sequence"/>
</dbReference>
<keyword evidence="4" id="KW-1185">Reference proteome</keyword>